<sequence length="101" mass="11155">MSRGRSPSSEGVYKIVDVTVPVGSSKTGIIESSTSTPAQNQQSTRGQDTIRDDWIKSRLLRSRSGDKHGYHYSEGKGHKVGERLLQVEREELARIVGETQA</sequence>
<feature type="region of interest" description="Disordered" evidence="1">
    <location>
        <begin position="26"/>
        <end position="57"/>
    </location>
</feature>
<feature type="compositionally biased region" description="Polar residues" evidence="1">
    <location>
        <begin position="26"/>
        <end position="47"/>
    </location>
</feature>
<accession>A0A9N9DSA3</accession>
<dbReference type="EMBL" id="CAJVPJ010003979">
    <property type="protein sequence ID" value="CAG8647031.1"/>
    <property type="molecule type" value="Genomic_DNA"/>
</dbReference>
<comment type="caution">
    <text evidence="2">The sequence shown here is derived from an EMBL/GenBank/DDBJ whole genome shotgun (WGS) entry which is preliminary data.</text>
</comment>
<dbReference type="AlphaFoldDB" id="A0A9N9DSA3"/>
<evidence type="ECO:0000256" key="1">
    <source>
        <dbReference type="SAM" id="MobiDB-lite"/>
    </source>
</evidence>
<protein>
    <submittedName>
        <fullName evidence="2">1234_t:CDS:1</fullName>
    </submittedName>
</protein>
<organism evidence="2 3">
    <name type="scientific">Paraglomus occultum</name>
    <dbReference type="NCBI Taxonomy" id="144539"/>
    <lineage>
        <taxon>Eukaryota</taxon>
        <taxon>Fungi</taxon>
        <taxon>Fungi incertae sedis</taxon>
        <taxon>Mucoromycota</taxon>
        <taxon>Glomeromycotina</taxon>
        <taxon>Glomeromycetes</taxon>
        <taxon>Paraglomerales</taxon>
        <taxon>Paraglomeraceae</taxon>
        <taxon>Paraglomus</taxon>
    </lineage>
</organism>
<gene>
    <name evidence="2" type="ORF">POCULU_LOCUS9738</name>
</gene>
<proteinExistence type="predicted"/>
<evidence type="ECO:0000313" key="3">
    <source>
        <dbReference type="Proteomes" id="UP000789572"/>
    </source>
</evidence>
<dbReference type="Proteomes" id="UP000789572">
    <property type="component" value="Unassembled WGS sequence"/>
</dbReference>
<evidence type="ECO:0000313" key="2">
    <source>
        <dbReference type="EMBL" id="CAG8647031.1"/>
    </source>
</evidence>
<keyword evidence="3" id="KW-1185">Reference proteome</keyword>
<reference evidence="2" key="1">
    <citation type="submission" date="2021-06" db="EMBL/GenBank/DDBJ databases">
        <authorList>
            <person name="Kallberg Y."/>
            <person name="Tangrot J."/>
            <person name="Rosling A."/>
        </authorList>
    </citation>
    <scope>NUCLEOTIDE SEQUENCE</scope>
    <source>
        <strain evidence="2">IA702</strain>
    </source>
</reference>
<name>A0A9N9DSA3_9GLOM</name>